<gene>
    <name evidence="1" type="ORF">SAMN02982931_04737</name>
</gene>
<feature type="non-terminal residue" evidence="1">
    <location>
        <position position="58"/>
    </location>
</feature>
<name>A0A1G6EN20_9HYPH</name>
<organism evidence="1 2">
    <name type="scientific">Bauldia litoralis</name>
    <dbReference type="NCBI Taxonomy" id="665467"/>
    <lineage>
        <taxon>Bacteria</taxon>
        <taxon>Pseudomonadati</taxon>
        <taxon>Pseudomonadota</taxon>
        <taxon>Alphaproteobacteria</taxon>
        <taxon>Hyphomicrobiales</taxon>
        <taxon>Kaistiaceae</taxon>
        <taxon>Bauldia</taxon>
    </lineage>
</organism>
<evidence type="ECO:0000313" key="2">
    <source>
        <dbReference type="Proteomes" id="UP000199071"/>
    </source>
</evidence>
<dbReference type="AlphaFoldDB" id="A0A1G6EN20"/>
<reference evidence="1 2" key="1">
    <citation type="submission" date="2016-10" db="EMBL/GenBank/DDBJ databases">
        <authorList>
            <person name="de Groot N.N."/>
        </authorList>
    </citation>
    <scope>NUCLEOTIDE SEQUENCE [LARGE SCALE GENOMIC DNA]</scope>
    <source>
        <strain evidence="1 2">ATCC 35022</strain>
    </source>
</reference>
<sequence length="58" mass="6084">MGEATIIGVGFSKSVFLLQGAADGSIIDRGRRDASHHIMKINSLGPETVGAGFLSLRQ</sequence>
<accession>A0A1G6EN20</accession>
<dbReference type="EMBL" id="FMXQ01000018">
    <property type="protein sequence ID" value="SDB58828.1"/>
    <property type="molecule type" value="Genomic_DNA"/>
</dbReference>
<protein>
    <submittedName>
        <fullName evidence="1">Uncharacterized protein</fullName>
    </submittedName>
</protein>
<proteinExistence type="predicted"/>
<evidence type="ECO:0000313" key="1">
    <source>
        <dbReference type="EMBL" id="SDB58828.1"/>
    </source>
</evidence>
<keyword evidence="2" id="KW-1185">Reference proteome</keyword>
<dbReference type="Proteomes" id="UP000199071">
    <property type="component" value="Unassembled WGS sequence"/>
</dbReference>